<accession>A0ABP5L3L1</accession>
<sequence length="240" mass="24658">MPDEPDLGPEQEQEVRRLLADARHTEPVPADVATRLDRVLADLAAQHGGSPDDEADNVVAMASRRRRRVTSVLVAAAAVVAIGVGLDQVVDSGGSGESASTADRATVAESGGAGSGSDQGKDEPAPGADSLTNSGAAPEQALTDPVRVRPDHFSADVARARQLTHRSAAYYAPDVQALKDASGKIDCTPGDWGSGTFVPVVYDGHRGVLAFRAANGDTQVVDLFGCGGSSVLRSITLPAP</sequence>
<proteinExistence type="predicted"/>
<evidence type="ECO:0000313" key="3">
    <source>
        <dbReference type="Proteomes" id="UP001501771"/>
    </source>
</evidence>
<dbReference type="EMBL" id="BAAAQR010000002">
    <property type="protein sequence ID" value="GAA2141337.1"/>
    <property type="molecule type" value="Genomic_DNA"/>
</dbReference>
<comment type="caution">
    <text evidence="2">The sequence shown here is derived from an EMBL/GenBank/DDBJ whole genome shotgun (WGS) entry which is preliminary data.</text>
</comment>
<evidence type="ECO:0000256" key="1">
    <source>
        <dbReference type="SAM" id="MobiDB-lite"/>
    </source>
</evidence>
<protein>
    <submittedName>
        <fullName evidence="2">Uncharacterized protein</fullName>
    </submittedName>
</protein>
<dbReference type="RefSeq" id="WP_344148995.1">
    <property type="nucleotide sequence ID" value="NZ_BAAAQR010000002.1"/>
</dbReference>
<keyword evidence="3" id="KW-1185">Reference proteome</keyword>
<organism evidence="2 3">
    <name type="scientific">Nocardioides koreensis</name>
    <dbReference type="NCBI Taxonomy" id="433651"/>
    <lineage>
        <taxon>Bacteria</taxon>
        <taxon>Bacillati</taxon>
        <taxon>Actinomycetota</taxon>
        <taxon>Actinomycetes</taxon>
        <taxon>Propionibacteriales</taxon>
        <taxon>Nocardioidaceae</taxon>
        <taxon>Nocardioides</taxon>
    </lineage>
</organism>
<name>A0ABP5L3L1_9ACTN</name>
<feature type="region of interest" description="Disordered" evidence="1">
    <location>
        <begin position="91"/>
        <end position="148"/>
    </location>
</feature>
<dbReference type="Proteomes" id="UP001501771">
    <property type="component" value="Unassembled WGS sequence"/>
</dbReference>
<evidence type="ECO:0000313" key="2">
    <source>
        <dbReference type="EMBL" id="GAA2141337.1"/>
    </source>
</evidence>
<reference evidence="3" key="1">
    <citation type="journal article" date="2019" name="Int. J. Syst. Evol. Microbiol.">
        <title>The Global Catalogue of Microorganisms (GCM) 10K type strain sequencing project: providing services to taxonomists for standard genome sequencing and annotation.</title>
        <authorList>
            <consortium name="The Broad Institute Genomics Platform"/>
            <consortium name="The Broad Institute Genome Sequencing Center for Infectious Disease"/>
            <person name="Wu L."/>
            <person name="Ma J."/>
        </authorList>
    </citation>
    <scope>NUCLEOTIDE SEQUENCE [LARGE SCALE GENOMIC DNA]</scope>
    <source>
        <strain evidence="3">JCM 16022</strain>
    </source>
</reference>
<gene>
    <name evidence="2" type="ORF">GCM10009844_11730</name>
</gene>